<dbReference type="OrthoDB" id="9810047at2"/>
<accession>A0A4V3BFW0</accession>
<evidence type="ECO:0000256" key="7">
    <source>
        <dbReference type="ARBA" id="ARBA00034125"/>
    </source>
</evidence>
<dbReference type="PANTHER" id="PTHR34390">
    <property type="entry name" value="UPF0442 PROTEIN YJJB-RELATED"/>
    <property type="match status" value="1"/>
</dbReference>
<feature type="transmembrane region" description="Helical" evidence="8">
    <location>
        <begin position="54"/>
        <end position="72"/>
    </location>
</feature>
<keyword evidence="11" id="KW-1185">Reference proteome</keyword>
<evidence type="ECO:0000259" key="9">
    <source>
        <dbReference type="Pfam" id="PF12821"/>
    </source>
</evidence>
<comment type="subcellular location">
    <subcellularLocation>
        <location evidence="1">Cell membrane</location>
        <topology evidence="1">Multi-pass membrane protein</topology>
    </subcellularLocation>
</comment>
<feature type="domain" description="Threonine/Serine exporter ThrE" evidence="9">
    <location>
        <begin position="6"/>
        <end position="134"/>
    </location>
</feature>
<protein>
    <submittedName>
        <fullName evidence="10">Threonine/serine exporter family protein</fullName>
    </submittedName>
</protein>
<keyword evidence="4 8" id="KW-0812">Transmembrane</keyword>
<gene>
    <name evidence="10" type="ORF">ERX55_05665</name>
</gene>
<keyword evidence="2" id="KW-1003">Cell membrane</keyword>
<feature type="transmembrane region" description="Helical" evidence="8">
    <location>
        <begin position="78"/>
        <end position="97"/>
    </location>
</feature>
<evidence type="ECO:0000313" key="10">
    <source>
        <dbReference type="EMBL" id="TDM14418.1"/>
    </source>
</evidence>
<evidence type="ECO:0000256" key="5">
    <source>
        <dbReference type="ARBA" id="ARBA00022989"/>
    </source>
</evidence>
<dbReference type="GO" id="GO:0015744">
    <property type="term" value="P:succinate transport"/>
    <property type="evidence" value="ECO:0007669"/>
    <property type="project" value="TreeGrafter"/>
</dbReference>
<dbReference type="PANTHER" id="PTHR34390:SF1">
    <property type="entry name" value="SUCCINATE TRANSPORTER SUBUNIT YJJB-RELATED"/>
    <property type="match status" value="1"/>
</dbReference>
<dbReference type="EMBL" id="SCWF01000004">
    <property type="protein sequence ID" value="TDM14418.1"/>
    <property type="molecule type" value="Genomic_DNA"/>
</dbReference>
<dbReference type="RefSeq" id="WP_133451605.1">
    <property type="nucleotide sequence ID" value="NZ_SCWF01000004.1"/>
</dbReference>
<keyword evidence="5 8" id="KW-1133">Transmembrane helix</keyword>
<organism evidence="10 11">
    <name type="scientific">Macrococcus bovicus</name>
    <dbReference type="NCBI Taxonomy" id="69968"/>
    <lineage>
        <taxon>Bacteria</taxon>
        <taxon>Bacillati</taxon>
        <taxon>Bacillota</taxon>
        <taxon>Bacilli</taxon>
        <taxon>Bacillales</taxon>
        <taxon>Staphylococcaceae</taxon>
        <taxon>Macrococcus</taxon>
    </lineage>
</organism>
<evidence type="ECO:0000256" key="1">
    <source>
        <dbReference type="ARBA" id="ARBA00004651"/>
    </source>
</evidence>
<evidence type="ECO:0000256" key="2">
    <source>
        <dbReference type="ARBA" id="ARBA00022475"/>
    </source>
</evidence>
<dbReference type="Pfam" id="PF12821">
    <property type="entry name" value="ThrE_2"/>
    <property type="match status" value="1"/>
</dbReference>
<proteinExistence type="inferred from homology"/>
<dbReference type="Proteomes" id="UP000294843">
    <property type="component" value="Unassembled WGS sequence"/>
</dbReference>
<reference evidence="10 11" key="1">
    <citation type="submission" date="2019-01" db="EMBL/GenBank/DDBJ databases">
        <title>Draft genome sequences of the type strains of six Macrococcus species.</title>
        <authorList>
            <person name="Mazhar S."/>
            <person name="Altermann E."/>
            <person name="Hill C."/>
            <person name="Mcauliffe O."/>
        </authorList>
    </citation>
    <scope>NUCLEOTIDE SEQUENCE [LARGE SCALE GENOMIC DNA]</scope>
    <source>
        <strain evidence="10 11">ATCC 51825</strain>
    </source>
</reference>
<evidence type="ECO:0000256" key="4">
    <source>
        <dbReference type="ARBA" id="ARBA00022692"/>
    </source>
</evidence>
<dbReference type="InterPro" id="IPR024528">
    <property type="entry name" value="ThrE_2"/>
</dbReference>
<evidence type="ECO:0000256" key="6">
    <source>
        <dbReference type="ARBA" id="ARBA00023136"/>
    </source>
</evidence>
<keyword evidence="3" id="KW-0997">Cell inner membrane</keyword>
<dbReference type="InterPro" id="IPR050539">
    <property type="entry name" value="ThrE_Dicarb/AminoAcid_Exp"/>
</dbReference>
<name>A0A4V3BFW0_9STAP</name>
<feature type="transmembrane region" description="Helical" evidence="8">
    <location>
        <begin position="118"/>
        <end position="139"/>
    </location>
</feature>
<sequence>MDILLNFIFSFIASYCFAVLFDSPRRLFVLSGCVGAAAWMTSETMIHHFKMPDIYGYFLGSLMLGLMCHTMARFYLEPAMLFMIPGIIPLVPGGLAYDATMKMMLNQTDKPVEILMEITMLAGAIAIGLLFSDYVFRLITEKKISNY</sequence>
<dbReference type="GO" id="GO:0005886">
    <property type="term" value="C:plasma membrane"/>
    <property type="evidence" value="ECO:0007669"/>
    <property type="project" value="UniProtKB-SubCell"/>
</dbReference>
<evidence type="ECO:0000256" key="8">
    <source>
        <dbReference type="SAM" id="Phobius"/>
    </source>
</evidence>
<comment type="similarity">
    <text evidence="7">Belongs to the ThrE exporter (TC 2.A.79) family.</text>
</comment>
<comment type="caution">
    <text evidence="10">The sequence shown here is derived from an EMBL/GenBank/DDBJ whole genome shotgun (WGS) entry which is preliminary data.</text>
</comment>
<evidence type="ECO:0000256" key="3">
    <source>
        <dbReference type="ARBA" id="ARBA00022519"/>
    </source>
</evidence>
<evidence type="ECO:0000313" key="11">
    <source>
        <dbReference type="Proteomes" id="UP000294843"/>
    </source>
</evidence>
<dbReference type="AlphaFoldDB" id="A0A4V3BFW0"/>
<keyword evidence="6 8" id="KW-0472">Membrane</keyword>